<name>A0A848L2Y7_9ACTN</name>
<proteinExistence type="inferred from homology"/>
<keyword evidence="2" id="KW-0436">Ligase</keyword>
<dbReference type="InterPro" id="IPR042099">
    <property type="entry name" value="ANL_N_sf"/>
</dbReference>
<dbReference type="InterPro" id="IPR025110">
    <property type="entry name" value="AMP-bd_C"/>
</dbReference>
<dbReference type="RefSeq" id="WP_170195431.1">
    <property type="nucleotide sequence ID" value="NZ_JABBNB010000018.1"/>
</dbReference>
<dbReference type="PANTHER" id="PTHR43767">
    <property type="entry name" value="LONG-CHAIN-FATTY-ACID--COA LIGASE"/>
    <property type="match status" value="1"/>
</dbReference>
<feature type="domain" description="AMP-binding enzyme C-terminal" evidence="4">
    <location>
        <begin position="423"/>
        <end position="498"/>
    </location>
</feature>
<dbReference type="InterPro" id="IPR050237">
    <property type="entry name" value="ATP-dep_AMP-bd_enzyme"/>
</dbReference>
<protein>
    <submittedName>
        <fullName evidence="5">AMP-binding protein</fullName>
    </submittedName>
</protein>
<dbReference type="SUPFAM" id="SSF56801">
    <property type="entry name" value="Acetyl-CoA synthetase-like"/>
    <property type="match status" value="1"/>
</dbReference>
<evidence type="ECO:0000313" key="5">
    <source>
        <dbReference type="EMBL" id="NMO02921.1"/>
    </source>
</evidence>
<gene>
    <name evidence="5" type="ORF">HH308_17050</name>
</gene>
<dbReference type="Pfam" id="PF13193">
    <property type="entry name" value="AMP-binding_C"/>
    <property type="match status" value="1"/>
</dbReference>
<dbReference type="Pfam" id="PF00501">
    <property type="entry name" value="AMP-binding"/>
    <property type="match status" value="1"/>
</dbReference>
<dbReference type="Gene3D" id="3.30.300.30">
    <property type="match status" value="1"/>
</dbReference>
<feature type="domain" description="AMP-dependent synthetase/ligase" evidence="3">
    <location>
        <begin position="8"/>
        <end position="372"/>
    </location>
</feature>
<evidence type="ECO:0000256" key="1">
    <source>
        <dbReference type="ARBA" id="ARBA00006432"/>
    </source>
</evidence>
<evidence type="ECO:0000259" key="3">
    <source>
        <dbReference type="Pfam" id="PF00501"/>
    </source>
</evidence>
<accession>A0A848L2Y7</accession>
<comment type="similarity">
    <text evidence="1">Belongs to the ATP-dependent AMP-binding enzyme family.</text>
</comment>
<reference evidence="5 6" key="1">
    <citation type="submission" date="2020-04" db="EMBL/GenBank/DDBJ databases">
        <title>Gordonia sp. nov. TBRC 11910.</title>
        <authorList>
            <person name="Suriyachadkun C."/>
        </authorList>
    </citation>
    <scope>NUCLEOTIDE SEQUENCE [LARGE SCALE GENOMIC DNA]</scope>
    <source>
        <strain evidence="5 6">TBRC 11910</strain>
    </source>
</reference>
<evidence type="ECO:0000313" key="6">
    <source>
        <dbReference type="Proteomes" id="UP000550729"/>
    </source>
</evidence>
<dbReference type="GO" id="GO:0016878">
    <property type="term" value="F:acid-thiol ligase activity"/>
    <property type="evidence" value="ECO:0007669"/>
    <property type="project" value="UniProtKB-ARBA"/>
</dbReference>
<keyword evidence="6" id="KW-1185">Reference proteome</keyword>
<dbReference type="PANTHER" id="PTHR43767:SF1">
    <property type="entry name" value="NONRIBOSOMAL PEPTIDE SYNTHASE PES1 (EUROFUNG)-RELATED"/>
    <property type="match status" value="1"/>
</dbReference>
<dbReference type="Gene3D" id="3.40.50.12780">
    <property type="entry name" value="N-terminal domain of ligase-like"/>
    <property type="match status" value="1"/>
</dbReference>
<dbReference type="FunFam" id="3.30.300.30:FF:000008">
    <property type="entry name" value="2,3-dihydroxybenzoate-AMP ligase"/>
    <property type="match status" value="1"/>
</dbReference>
<dbReference type="InterPro" id="IPR000873">
    <property type="entry name" value="AMP-dep_synth/lig_dom"/>
</dbReference>
<evidence type="ECO:0000259" key="4">
    <source>
        <dbReference type="Pfam" id="PF13193"/>
    </source>
</evidence>
<sequence length="515" mass="55970">MKFTDYFAYQVRMRPQDPCMTDDSRELTYLDADRDSTALAAALGDLPPQSRVAVVADNSVDFLLLDLATTKANLVLVPLNTRLNPAEWAQLIDHAEARIVFVGENYCAAMETVRTRLEHVGSWVALGAVDRPGWTAAARLTPGAARPDRAGCGDDHDIDVQLYTSGTTGQPKGVLHSHDSMTMSISQWAQMVEPWDGLRNGRSLVVAPLFHGAALIMWRTTACWGGHVQTQPRFDVDAVLDAAVRHPISWTFLVPSMIHACLERIPRREPADYRFNLIMYGGSPIAEVILRGALGDLGRHFLQIYGMTESLLTTTLTPADHVRALDGHPELLLAAGRPVAGVGLVIHPSDGAPAARTVGELVVTCPNPMIGYSKNDEATAAILHDGGLHTGDAGFIDADGYLHLCGRIKDMIVTGGENVYSTEVEDVLHAHPAVADVAVIGTPDPKWGEVVTAILVARPGATIDVADVVSFCRDRIARYKVPKRIEIADRLPRNSMGKLLKHQVRERYCTPVALS</sequence>
<dbReference type="Proteomes" id="UP000550729">
    <property type="component" value="Unassembled WGS sequence"/>
</dbReference>
<organism evidence="5 6">
    <name type="scientific">Gordonia asplenii</name>
    <dbReference type="NCBI Taxonomy" id="2725283"/>
    <lineage>
        <taxon>Bacteria</taxon>
        <taxon>Bacillati</taxon>
        <taxon>Actinomycetota</taxon>
        <taxon>Actinomycetes</taxon>
        <taxon>Mycobacteriales</taxon>
        <taxon>Gordoniaceae</taxon>
        <taxon>Gordonia</taxon>
    </lineage>
</organism>
<comment type="caution">
    <text evidence="5">The sequence shown here is derived from an EMBL/GenBank/DDBJ whole genome shotgun (WGS) entry which is preliminary data.</text>
</comment>
<evidence type="ECO:0000256" key="2">
    <source>
        <dbReference type="ARBA" id="ARBA00022598"/>
    </source>
</evidence>
<dbReference type="AlphaFoldDB" id="A0A848L2Y7"/>
<dbReference type="InterPro" id="IPR045851">
    <property type="entry name" value="AMP-bd_C_sf"/>
</dbReference>
<dbReference type="EMBL" id="JABBNB010000018">
    <property type="protein sequence ID" value="NMO02921.1"/>
    <property type="molecule type" value="Genomic_DNA"/>
</dbReference>